<reference evidence="3" key="1">
    <citation type="submission" date="2021-02" db="EMBL/GenBank/DDBJ databases">
        <authorList>
            <person name="Nowell W R."/>
        </authorList>
    </citation>
    <scope>NUCLEOTIDE SEQUENCE</scope>
</reference>
<dbReference type="InterPro" id="IPR037293">
    <property type="entry name" value="Gal_Oxidase_central_sf"/>
</dbReference>
<feature type="non-terminal residue" evidence="3">
    <location>
        <position position="1"/>
    </location>
</feature>
<dbReference type="InterPro" id="IPR006652">
    <property type="entry name" value="Kelch_1"/>
</dbReference>
<evidence type="ECO:0000313" key="3">
    <source>
        <dbReference type="EMBL" id="CAF1616708.1"/>
    </source>
</evidence>
<protein>
    <submittedName>
        <fullName evidence="3">Uncharacterized protein</fullName>
    </submittedName>
</protein>
<dbReference type="EMBL" id="CAJOBC010106503">
    <property type="protein sequence ID" value="CAF4503960.1"/>
    <property type="molecule type" value="Genomic_DNA"/>
</dbReference>
<dbReference type="EMBL" id="CAJNOQ010039518">
    <property type="protein sequence ID" value="CAF1616708.1"/>
    <property type="molecule type" value="Genomic_DNA"/>
</dbReference>
<dbReference type="PANTHER" id="PTHR45632:SF3">
    <property type="entry name" value="KELCH-LIKE PROTEIN 32"/>
    <property type="match status" value="1"/>
</dbReference>
<name>A0A816C4G3_9BILA</name>
<dbReference type="Proteomes" id="UP000663829">
    <property type="component" value="Unassembled WGS sequence"/>
</dbReference>
<keyword evidence="1" id="KW-0880">Kelch repeat</keyword>
<dbReference type="InterPro" id="IPR015915">
    <property type="entry name" value="Kelch-typ_b-propeller"/>
</dbReference>
<dbReference type="Pfam" id="PF01344">
    <property type="entry name" value="Kelch_1"/>
    <property type="match status" value="2"/>
</dbReference>
<keyword evidence="5" id="KW-1185">Reference proteome</keyword>
<keyword evidence="2" id="KW-0677">Repeat</keyword>
<sequence>RNEFTATLLSSSKVLAAGGLATGTDLASCEIYDPSTGHWNSTASMAGARYGHTATLLSSGKVLVTGGNDGTALSSCEIYDPSTGHWNSTASMIGARFQHTATLFSSGQVLAAGGERPPVDLATCEIYNP</sequence>
<dbReference type="Proteomes" id="UP000681722">
    <property type="component" value="Unassembled WGS sequence"/>
</dbReference>
<dbReference type="OrthoDB" id="45365at2759"/>
<dbReference type="PANTHER" id="PTHR45632">
    <property type="entry name" value="LD33804P"/>
    <property type="match status" value="1"/>
</dbReference>
<dbReference type="Gene3D" id="2.130.10.80">
    <property type="entry name" value="Galactose oxidase/kelch, beta-propeller"/>
    <property type="match status" value="2"/>
</dbReference>
<evidence type="ECO:0000256" key="1">
    <source>
        <dbReference type="ARBA" id="ARBA00022441"/>
    </source>
</evidence>
<evidence type="ECO:0000256" key="2">
    <source>
        <dbReference type="ARBA" id="ARBA00022737"/>
    </source>
</evidence>
<proteinExistence type="predicted"/>
<dbReference type="AlphaFoldDB" id="A0A816C4G3"/>
<evidence type="ECO:0000313" key="5">
    <source>
        <dbReference type="Proteomes" id="UP000663829"/>
    </source>
</evidence>
<organism evidence="3 5">
    <name type="scientific">Didymodactylos carnosus</name>
    <dbReference type="NCBI Taxonomy" id="1234261"/>
    <lineage>
        <taxon>Eukaryota</taxon>
        <taxon>Metazoa</taxon>
        <taxon>Spiralia</taxon>
        <taxon>Gnathifera</taxon>
        <taxon>Rotifera</taxon>
        <taxon>Eurotatoria</taxon>
        <taxon>Bdelloidea</taxon>
        <taxon>Philodinida</taxon>
        <taxon>Philodinidae</taxon>
        <taxon>Didymodactylos</taxon>
    </lineage>
</organism>
<evidence type="ECO:0000313" key="4">
    <source>
        <dbReference type="EMBL" id="CAF4503960.1"/>
    </source>
</evidence>
<dbReference type="SMART" id="SM00612">
    <property type="entry name" value="Kelch"/>
    <property type="match status" value="2"/>
</dbReference>
<dbReference type="SUPFAM" id="SSF117281">
    <property type="entry name" value="Kelch motif"/>
    <property type="match status" value="1"/>
</dbReference>
<comment type="caution">
    <text evidence="3">The sequence shown here is derived from an EMBL/GenBank/DDBJ whole genome shotgun (WGS) entry which is preliminary data.</text>
</comment>
<accession>A0A816C4G3</accession>
<gene>
    <name evidence="3" type="ORF">GPM918_LOCUS43473</name>
    <name evidence="4" type="ORF">SRO942_LOCUS44975</name>
</gene>